<proteinExistence type="predicted"/>
<keyword evidence="1" id="KW-0472">Membrane</keyword>
<keyword evidence="1" id="KW-0812">Transmembrane</keyword>
<keyword evidence="1" id="KW-1133">Transmembrane helix</keyword>
<reference evidence="2" key="1">
    <citation type="journal article" date="2021" name="Proc. Natl. Acad. Sci. U.S.A.">
        <title>A Catalog of Tens of Thousands of Viruses from Human Metagenomes Reveals Hidden Associations with Chronic Diseases.</title>
        <authorList>
            <person name="Tisza M.J."/>
            <person name="Buck C.B."/>
        </authorList>
    </citation>
    <scope>NUCLEOTIDE SEQUENCE</scope>
    <source>
        <strain evidence="2">Ct6GI21</strain>
    </source>
</reference>
<feature type="transmembrane region" description="Helical" evidence="1">
    <location>
        <begin position="6"/>
        <end position="22"/>
    </location>
</feature>
<sequence>MDNFFIYFSKITCILPFYVLQYRKVKKYIER</sequence>
<protein>
    <submittedName>
        <fullName evidence="2">Uncharacterized protein</fullName>
    </submittedName>
</protein>
<name>A0A8S5U477_9CAUD</name>
<evidence type="ECO:0000313" key="2">
    <source>
        <dbReference type="EMBL" id="DAF89273.1"/>
    </source>
</evidence>
<dbReference type="EMBL" id="BK016005">
    <property type="protein sequence ID" value="DAF89273.1"/>
    <property type="molecule type" value="Genomic_DNA"/>
</dbReference>
<organism evidence="2">
    <name type="scientific">Siphoviridae sp. ct6GI21</name>
    <dbReference type="NCBI Taxonomy" id="2825340"/>
    <lineage>
        <taxon>Viruses</taxon>
        <taxon>Duplodnaviria</taxon>
        <taxon>Heunggongvirae</taxon>
        <taxon>Uroviricota</taxon>
        <taxon>Caudoviricetes</taxon>
    </lineage>
</organism>
<evidence type="ECO:0000256" key="1">
    <source>
        <dbReference type="SAM" id="Phobius"/>
    </source>
</evidence>
<accession>A0A8S5U477</accession>